<keyword evidence="2" id="KW-1133">Transmembrane helix</keyword>
<dbReference type="RefSeq" id="WP_014361633.1">
    <property type="nucleotide sequence ID" value="NC_016906.1"/>
</dbReference>
<feature type="transmembrane region" description="Helical" evidence="2">
    <location>
        <begin position="210"/>
        <end position="230"/>
    </location>
</feature>
<protein>
    <submittedName>
        <fullName evidence="3">Putative integral membrane protein</fullName>
    </submittedName>
</protein>
<evidence type="ECO:0000256" key="2">
    <source>
        <dbReference type="SAM" id="Phobius"/>
    </source>
</evidence>
<feature type="transmembrane region" description="Helical" evidence="2">
    <location>
        <begin position="121"/>
        <end position="142"/>
    </location>
</feature>
<sequence length="286" mass="30672">MIMTDPALESTEPSGTGRSAYRDRTDPGVSGFLDEPLGLKVPLIGVSFWVVKVITTGMGEAMSDFLAKFSIALPVLVGVIAVAVAMVRQLRARRYHAPTYWSAVAAIAIFGTVGADGLHAVGVSTTVTSLFYAVVLGVWMVLWYRSEGTLSIHDITTRRRELFYWGTVLLTFALGTALGDWSAFFLGLGFGGSIVLYAALIVVPGVAWKFLRLNSIVAFWAAYILTRPLGASIADWLGKPSPVGIGWGDGAVALGSVALAAILVLVLWRTRRDDPNRPVLRTGGDR</sequence>
<evidence type="ECO:0000256" key="1">
    <source>
        <dbReference type="SAM" id="MobiDB-lite"/>
    </source>
</evidence>
<feature type="transmembrane region" description="Helical" evidence="2">
    <location>
        <begin position="65"/>
        <end position="87"/>
    </location>
</feature>
<feature type="transmembrane region" description="Helical" evidence="2">
    <location>
        <begin position="162"/>
        <end position="178"/>
    </location>
</feature>
<dbReference type="GeneID" id="90161429"/>
<keyword evidence="4" id="KW-1185">Reference proteome</keyword>
<evidence type="ECO:0000313" key="3">
    <source>
        <dbReference type="EMBL" id="AFA75434.1"/>
    </source>
</evidence>
<feature type="transmembrane region" description="Helical" evidence="2">
    <location>
        <begin position="184"/>
        <end position="203"/>
    </location>
</feature>
<dbReference type="STRING" id="1112204.GPOL_c44310"/>
<dbReference type="KEGG" id="gpo:GPOL_c44310"/>
<accession>H6MWM3</accession>
<dbReference type="AlphaFoldDB" id="H6MWM3"/>
<keyword evidence="2" id="KW-0812">Transmembrane</keyword>
<evidence type="ECO:0000313" key="4">
    <source>
        <dbReference type="Proteomes" id="UP000009154"/>
    </source>
</evidence>
<dbReference type="InterPro" id="IPR007136">
    <property type="entry name" value="DUF347"/>
</dbReference>
<feature type="transmembrane region" description="Helical" evidence="2">
    <location>
        <begin position="250"/>
        <end position="268"/>
    </location>
</feature>
<dbReference type="EMBL" id="CP003119">
    <property type="protein sequence ID" value="AFA75434.1"/>
    <property type="molecule type" value="Genomic_DNA"/>
</dbReference>
<feature type="transmembrane region" description="Helical" evidence="2">
    <location>
        <begin position="99"/>
        <end position="115"/>
    </location>
</feature>
<keyword evidence="2" id="KW-0472">Membrane</keyword>
<dbReference type="Pfam" id="PF03988">
    <property type="entry name" value="DUF347"/>
    <property type="match status" value="4"/>
</dbReference>
<feature type="region of interest" description="Disordered" evidence="1">
    <location>
        <begin position="1"/>
        <end position="23"/>
    </location>
</feature>
<proteinExistence type="predicted"/>
<organism evidence="3 4">
    <name type="scientific">Gordonia polyisoprenivorans (strain DSM 44266 / VH2)</name>
    <dbReference type="NCBI Taxonomy" id="1112204"/>
    <lineage>
        <taxon>Bacteria</taxon>
        <taxon>Bacillati</taxon>
        <taxon>Actinomycetota</taxon>
        <taxon>Actinomycetes</taxon>
        <taxon>Mycobacteriales</taxon>
        <taxon>Gordoniaceae</taxon>
        <taxon>Gordonia</taxon>
    </lineage>
</organism>
<reference evidence="3 4" key="1">
    <citation type="journal article" date="2012" name="Appl. Environ. Microbiol.">
        <title>Involvement of two latex-clearing proteins during rubber degradation and insights into the subsequent degradation pathway revealed by the genome sequence of Gordonia polyisoprenivorans strain VH2.</title>
        <authorList>
            <person name="Hiessl S."/>
            <person name="Schuldes J."/>
            <person name="Thurmer A."/>
            <person name="Halbsguth T."/>
            <person name="Broker D."/>
            <person name="Angelov A."/>
            <person name="Liebl W."/>
            <person name="Daniel R."/>
            <person name="Steinbuchel A."/>
        </authorList>
    </citation>
    <scope>NUCLEOTIDE SEQUENCE [LARGE SCALE GENOMIC DNA]</scope>
    <source>
        <strain evidence="4">DSM 44266 / VH2</strain>
    </source>
</reference>
<name>H6MWM3_GORPV</name>
<dbReference type="HOGENOM" id="CLU_070268_0_1_11"/>
<gene>
    <name evidence="3" type="ordered locus">GPOL_c44310</name>
</gene>
<dbReference type="Proteomes" id="UP000009154">
    <property type="component" value="Chromosome"/>
</dbReference>
<dbReference type="eggNOG" id="COG4705">
    <property type="taxonomic scope" value="Bacteria"/>
</dbReference>